<evidence type="ECO:0000313" key="1">
    <source>
        <dbReference type="EMBL" id="TLS37770.1"/>
    </source>
</evidence>
<sequence length="79" mass="9124">MSNVIKSSGKINENNLRKQWFITNIKAKLLSIQMIVQDGSASGEEIIENLSDVIEYLDDEIQVEEGYENRYTYPQIKLD</sequence>
<gene>
    <name evidence="1" type="ORF">FCL54_08080</name>
</gene>
<dbReference type="EMBL" id="SWLG01000005">
    <property type="protein sequence ID" value="TLS37770.1"/>
    <property type="molecule type" value="Genomic_DNA"/>
</dbReference>
<evidence type="ECO:0000313" key="2">
    <source>
        <dbReference type="Proteomes" id="UP000308230"/>
    </source>
</evidence>
<reference evidence="1 2" key="1">
    <citation type="submission" date="2019-04" db="EMBL/GenBank/DDBJ databases">
        <title>Bacillus caeni sp. nov., a bacterium isolated from mangrove sediment.</title>
        <authorList>
            <person name="Huang H."/>
            <person name="Mo K."/>
            <person name="Hu Y."/>
        </authorList>
    </citation>
    <scope>NUCLEOTIDE SEQUENCE [LARGE SCALE GENOMIC DNA]</scope>
    <source>
        <strain evidence="1 2">HB172195</strain>
    </source>
</reference>
<dbReference type="Proteomes" id="UP000308230">
    <property type="component" value="Unassembled WGS sequence"/>
</dbReference>
<accession>A0A5R9F5T7</accession>
<protein>
    <submittedName>
        <fullName evidence="1">Uncharacterized protein</fullName>
    </submittedName>
</protein>
<dbReference type="AlphaFoldDB" id="A0A5R9F5T7"/>
<proteinExistence type="predicted"/>
<organism evidence="1 2">
    <name type="scientific">Exobacillus caeni</name>
    <dbReference type="NCBI Taxonomy" id="2574798"/>
    <lineage>
        <taxon>Bacteria</taxon>
        <taxon>Bacillati</taxon>
        <taxon>Bacillota</taxon>
        <taxon>Bacilli</taxon>
        <taxon>Bacillales</taxon>
        <taxon>Guptibacillaceae</taxon>
        <taxon>Exobacillus</taxon>
    </lineage>
</organism>
<comment type="caution">
    <text evidence="1">The sequence shown here is derived from an EMBL/GenBank/DDBJ whole genome shotgun (WGS) entry which is preliminary data.</text>
</comment>
<dbReference type="RefSeq" id="WP_138125171.1">
    <property type="nucleotide sequence ID" value="NZ_SWLG01000005.1"/>
</dbReference>
<name>A0A5R9F5T7_9BACL</name>
<keyword evidence="2" id="KW-1185">Reference proteome</keyword>